<accession>A0ACC2BTX8</accession>
<sequence>MNTSARKRKADGSRAEEAGLLFNSKHQSPIVITTPARKVRAKASSTAKFDLAQAFFKYDETFKLRTNLASDKQTLHSRRASAPSKSFVLQRLSQSSAISNPCLPLLPTPMKTCEGLENLLPMFTPSNVEDKSVKRSLFSGYRGVRQFETPTSTSSQGTRQLVSARKLRLKAAMQLKAFENRELRALRCENAKRKIWMRRQERGYTIWLNFLLKQPMNGHLATAGNKLVANVCQKKCGEAFLSCVIKSNRDHSEGSNSEEKVTPLVSPNRYSSLEADIFAQTPTSDLRSKSKAPRSILVARKTPNPKERKENYDTCSSNGVDAYLQAICSLTDLRQRLIPYFDDHFQEDFISIIMHLAKHIDEGRLRMKDGCAILSDIALKQKALKVLTSYNPSWLKIGLQIVLGSNVFKALEMADATYSTRACEDGDEHSDDSYLELFLEKNFFAHAGLAKLYAKNKSIEGLHRDGYDAALGRVILKRFFMLVLVLDKLKTQHMLQPGDGIDGLDGGVSLLFRRSAVVKSSRKALQDFLSNAMHGEGDLLVHLGALGYHVSHVQAPLADYNFEIVSLVKDLQDGVRLCRLAQLMRKDTSVLLKVKLPIRARKRQKQNCEIALQSLAQAGVPLVDEQGYFITADDIVEGAREKAFCLLWNVMLHLQIPLLISKERLLREIIQIEGVKSVNEVSLTTPTIDLLLKWTKVVCAKYDVHVDDFKASFSSGQALCCLLSFYLPSYLPPTAILHKRWNTSTQEFGPSESSRSEPGNNPINKETTAHNFDLVQEVVHKLGEVPEVLRMADLIDDPSPCEQIVIMYLAFLCGYLLSTKQLAVEIINCGAVQCSDKEARIRYQMIHVKAAIKIQSWYRSVQQRLHFRKLKSCCLVLQRRVRASQERNKFHNGGGCCENQKVSANECIEEKLCTNISEDLKSGTPVLETKQRRYGVFLVHEVAAALQIQSHWRGHCQRHVFAKQRAAIVLIQAYYRAYKQSKTYKKLRSGIMKVQVLYRHKLAKAKLEAQAQIDDKCQIEIMHHQKLLSEGQKVQALWRSYKARKSYLKQKSAAKKIQQQWRSYLVHRYKIFAAVKIQAHVRRYFAQNVFLKQMTAVICIQKYYRAYIQRITYRKYREKITKIQGFLRSRSIRRKYQERRQASMKIQSAFRLWRESQHVSKAAEVNQLIHTSAQRIQAAWRRFLHNRMEKKSNAAVVVQAAYKAWKTRKEFRFQIKKIIYLQAYYRGNRIRRKIIKKRSQHTLPNPMPNALTLEKEEQLQPRSFTSNDGDPAPDQSIAASCRYGLDDCSSDTELDTEEKLSPSDGEASSILINGVGIPAMAAVRIQACWRDYRSRGEISSSERVCDKLGNIHSSHGWDSSGKVFNFYEQQAWWILSKWSGTFRQRLWFLRAKRSAVKIQKWWISVAERRSRAAHIIQRHFQAWKLRKYFKQAKLSTIIIQAHWRGHLTRKHMDHASRQLMDLRRRMQYTAATMDSNMSLGNRLKVALAALLDHKTVSGILKTCATIDMATQHSIYCCEKLAEGGAITKLLQLIQTTNRSPPHEQVLKHALSILGNLARCPDLAARILKTPGFLEIVAEQLQMCRNKEEIFFKAMRVLQLVCANSECPDVVRKRPLILRRLQHLADLLDQKVAAERRNFEKLSETVGFQTRKLAEKKVEEAITQSQSVIMLLKTVTNHNVNEYNKHTQNRRGGGPFPVHASKRSSIGVLSLPRRPPLQNCSNKKVF</sequence>
<name>A0ACC2BTX8_DIPCM</name>
<proteinExistence type="predicted"/>
<keyword evidence="2" id="KW-1185">Reference proteome</keyword>
<organism evidence="1 2">
    <name type="scientific">Diphasiastrum complanatum</name>
    <name type="common">Issler's clubmoss</name>
    <name type="synonym">Lycopodium complanatum</name>
    <dbReference type="NCBI Taxonomy" id="34168"/>
    <lineage>
        <taxon>Eukaryota</taxon>
        <taxon>Viridiplantae</taxon>
        <taxon>Streptophyta</taxon>
        <taxon>Embryophyta</taxon>
        <taxon>Tracheophyta</taxon>
        <taxon>Lycopodiopsida</taxon>
        <taxon>Lycopodiales</taxon>
        <taxon>Lycopodiaceae</taxon>
        <taxon>Lycopodioideae</taxon>
        <taxon>Diphasiastrum</taxon>
    </lineage>
</organism>
<evidence type="ECO:0000313" key="1">
    <source>
        <dbReference type="EMBL" id="KAJ7533261.1"/>
    </source>
</evidence>
<dbReference type="EMBL" id="CM055104">
    <property type="protein sequence ID" value="KAJ7533261.1"/>
    <property type="molecule type" value="Genomic_DNA"/>
</dbReference>
<protein>
    <submittedName>
        <fullName evidence="1">Uncharacterized protein</fullName>
    </submittedName>
</protein>
<evidence type="ECO:0000313" key="2">
    <source>
        <dbReference type="Proteomes" id="UP001162992"/>
    </source>
</evidence>
<gene>
    <name evidence="1" type="ORF">O6H91_13G039800</name>
</gene>
<dbReference type="Proteomes" id="UP001162992">
    <property type="component" value="Chromosome 13"/>
</dbReference>
<comment type="caution">
    <text evidence="1">The sequence shown here is derived from an EMBL/GenBank/DDBJ whole genome shotgun (WGS) entry which is preliminary data.</text>
</comment>
<reference evidence="2" key="1">
    <citation type="journal article" date="2024" name="Proc. Natl. Acad. Sci. U.S.A.">
        <title>Extraordinary preservation of gene collinearity over three hundred million years revealed in homosporous lycophytes.</title>
        <authorList>
            <person name="Li C."/>
            <person name="Wickell D."/>
            <person name="Kuo L.Y."/>
            <person name="Chen X."/>
            <person name="Nie B."/>
            <person name="Liao X."/>
            <person name="Peng D."/>
            <person name="Ji J."/>
            <person name="Jenkins J."/>
            <person name="Williams M."/>
            <person name="Shu S."/>
            <person name="Plott C."/>
            <person name="Barry K."/>
            <person name="Rajasekar S."/>
            <person name="Grimwood J."/>
            <person name="Han X."/>
            <person name="Sun S."/>
            <person name="Hou Z."/>
            <person name="He W."/>
            <person name="Dai G."/>
            <person name="Sun C."/>
            <person name="Schmutz J."/>
            <person name="Leebens-Mack J.H."/>
            <person name="Li F.W."/>
            <person name="Wang L."/>
        </authorList>
    </citation>
    <scope>NUCLEOTIDE SEQUENCE [LARGE SCALE GENOMIC DNA]</scope>
    <source>
        <strain evidence="2">cv. PW_Plant_1</strain>
    </source>
</reference>